<proteinExistence type="inferred from homology"/>
<dbReference type="InterPro" id="IPR007694">
    <property type="entry name" value="DNA_helicase_DnaB-like_C"/>
</dbReference>
<evidence type="ECO:0000256" key="7">
    <source>
        <dbReference type="ARBA" id="ARBA00022840"/>
    </source>
</evidence>
<dbReference type="RefSeq" id="WP_154572264.1">
    <property type="nucleotide sequence ID" value="NZ_VUNB01000003.1"/>
</dbReference>
<keyword evidence="2 12" id="KW-0639">Primosome</keyword>
<dbReference type="InterPro" id="IPR003593">
    <property type="entry name" value="AAA+_ATPase"/>
</dbReference>
<protein>
    <recommendedName>
        <fullName evidence="11 12">Replicative DNA helicase</fullName>
        <ecNumber evidence="11 12">5.6.2.3</ecNumber>
    </recommendedName>
</protein>
<dbReference type="CDD" id="cd00984">
    <property type="entry name" value="DnaB_C"/>
    <property type="match status" value="1"/>
</dbReference>
<evidence type="ECO:0000313" key="14">
    <source>
        <dbReference type="EMBL" id="MST68794.1"/>
    </source>
</evidence>
<dbReference type="EC" id="5.6.2.3" evidence="11 12"/>
<dbReference type="GO" id="GO:1990077">
    <property type="term" value="C:primosome complex"/>
    <property type="evidence" value="ECO:0007669"/>
    <property type="project" value="UniProtKB-UniRule"/>
</dbReference>
<dbReference type="SUPFAM" id="SSF52540">
    <property type="entry name" value="P-loop containing nucleoside triphosphate hydrolases"/>
    <property type="match status" value="1"/>
</dbReference>
<name>A0A6A8MAC5_9FIRM</name>
<dbReference type="Pfam" id="PF00772">
    <property type="entry name" value="DnaB"/>
    <property type="match status" value="1"/>
</dbReference>
<keyword evidence="9" id="KW-0413">Isomerase</keyword>
<keyword evidence="4 12" id="KW-0547">Nucleotide-binding</keyword>
<keyword evidence="8 12" id="KW-0238">DNA-binding</keyword>
<feature type="domain" description="SF4 helicase" evidence="13">
    <location>
        <begin position="183"/>
        <end position="452"/>
    </location>
</feature>
<dbReference type="Gene3D" id="3.40.50.300">
    <property type="entry name" value="P-loop containing nucleotide triphosphate hydrolases"/>
    <property type="match status" value="1"/>
</dbReference>
<dbReference type="SMART" id="SM00382">
    <property type="entry name" value="AAA"/>
    <property type="match status" value="1"/>
</dbReference>
<evidence type="ECO:0000256" key="9">
    <source>
        <dbReference type="ARBA" id="ARBA00023235"/>
    </source>
</evidence>
<dbReference type="Pfam" id="PF03796">
    <property type="entry name" value="DnaB_C"/>
    <property type="match status" value="1"/>
</dbReference>
<evidence type="ECO:0000256" key="1">
    <source>
        <dbReference type="ARBA" id="ARBA00008428"/>
    </source>
</evidence>
<dbReference type="GO" id="GO:0006269">
    <property type="term" value="P:DNA replication, synthesis of primer"/>
    <property type="evidence" value="ECO:0007669"/>
    <property type="project" value="UniProtKB-UniRule"/>
</dbReference>
<evidence type="ECO:0000256" key="4">
    <source>
        <dbReference type="ARBA" id="ARBA00022741"/>
    </source>
</evidence>
<comment type="similarity">
    <text evidence="1 12">Belongs to the helicase family. DnaB subfamily.</text>
</comment>
<dbReference type="NCBIfam" id="TIGR00665">
    <property type="entry name" value="DnaB"/>
    <property type="match status" value="1"/>
</dbReference>
<sequence>MAENDNQSPVKIELPSDVEAEKAVLGSMMKSSDAVSDVIDLVKPEDFYVKEHQEIYAAMVDMYRHSVNIDITTVHSELKKRKTAEMTGGLSYLLRLTSDAIVPTNARFYGQTVVSKARLRALIGQADIIKSKAIEGKEPADQILDFAEQQIFEIAQSGQKKNYEDLNDVLIRNVEELQKLQEEGGDITGITTGFRDLDKLLGGLQRTDLVILAARPGMGKTAFALNVARNAAAAGNSVMIFSMEMSSEQLGMRILSMSSNVEMETLKHGSLTPEDWMSVDAALDEFEDVNINITDATDMSILEMKNKCRRLKSEKGLDLIVIDYLQLMSLGYGVDNRVNEVSAITRNIKILAKELDCAVVLLSQLSRNSEKRPDHRPQLSDLRDSGSIEQDADIVIFLKRDDYYTEDDEPAEIEPNNTCEVIIAKHRSGPTGTVNLAWVAKYTKFANLEYRPDDF</sequence>
<gene>
    <name evidence="14" type="primary">dnaB</name>
    <name evidence="14" type="ORF">FYJ66_04210</name>
</gene>
<evidence type="ECO:0000256" key="5">
    <source>
        <dbReference type="ARBA" id="ARBA00022801"/>
    </source>
</evidence>
<evidence type="ECO:0000256" key="2">
    <source>
        <dbReference type="ARBA" id="ARBA00022515"/>
    </source>
</evidence>
<comment type="caution">
    <text evidence="14">The sequence shown here is derived from an EMBL/GenBank/DDBJ whole genome shotgun (WGS) entry which is preliminary data.</text>
</comment>
<dbReference type="PANTHER" id="PTHR30153">
    <property type="entry name" value="REPLICATIVE DNA HELICASE DNAB"/>
    <property type="match status" value="1"/>
</dbReference>
<dbReference type="EMBL" id="VUNB01000003">
    <property type="protein sequence ID" value="MST68794.1"/>
    <property type="molecule type" value="Genomic_DNA"/>
</dbReference>
<dbReference type="InterPro" id="IPR007693">
    <property type="entry name" value="DNA_helicase_DnaB-like_N"/>
</dbReference>
<evidence type="ECO:0000256" key="6">
    <source>
        <dbReference type="ARBA" id="ARBA00022806"/>
    </source>
</evidence>
<dbReference type="GO" id="GO:0005829">
    <property type="term" value="C:cytosol"/>
    <property type="evidence" value="ECO:0007669"/>
    <property type="project" value="TreeGrafter"/>
</dbReference>
<keyword evidence="7 12" id="KW-0067">ATP-binding</keyword>
<dbReference type="GO" id="GO:0043139">
    <property type="term" value="F:5'-3' DNA helicase activity"/>
    <property type="evidence" value="ECO:0007669"/>
    <property type="project" value="UniProtKB-EC"/>
</dbReference>
<evidence type="ECO:0000256" key="12">
    <source>
        <dbReference type="RuleBase" id="RU362085"/>
    </source>
</evidence>
<evidence type="ECO:0000256" key="3">
    <source>
        <dbReference type="ARBA" id="ARBA00022705"/>
    </source>
</evidence>
<keyword evidence="3 12" id="KW-0235">DNA replication</keyword>
<dbReference type="SUPFAM" id="SSF48024">
    <property type="entry name" value="N-terminal domain of DnaB helicase"/>
    <property type="match status" value="1"/>
</dbReference>
<dbReference type="Gene3D" id="1.10.860.10">
    <property type="entry name" value="DNAb Helicase, Chain A"/>
    <property type="match status" value="1"/>
</dbReference>
<dbReference type="InterPro" id="IPR027417">
    <property type="entry name" value="P-loop_NTPase"/>
</dbReference>
<dbReference type="GO" id="GO:0005524">
    <property type="term" value="F:ATP binding"/>
    <property type="evidence" value="ECO:0007669"/>
    <property type="project" value="UniProtKB-UniRule"/>
</dbReference>
<keyword evidence="6 12" id="KW-0347">Helicase</keyword>
<evidence type="ECO:0000256" key="8">
    <source>
        <dbReference type="ARBA" id="ARBA00023125"/>
    </source>
</evidence>
<reference evidence="14" key="1">
    <citation type="submission" date="2019-09" db="EMBL/GenBank/DDBJ databases">
        <title>In-depth cultivation of the pig gut microbiome towards novel bacterial diversity and tailored functional studies.</title>
        <authorList>
            <person name="Wylensek D."/>
            <person name="Hitch T.C.A."/>
            <person name="Clavel T."/>
        </authorList>
    </citation>
    <scope>NUCLEOTIDE SEQUENCE</scope>
    <source>
        <strain evidence="14">RF-744-FAT-WT-3</strain>
    </source>
</reference>
<dbReference type="InterPro" id="IPR016136">
    <property type="entry name" value="DNA_helicase_N/primase_C"/>
</dbReference>
<dbReference type="GO" id="GO:0003677">
    <property type="term" value="F:DNA binding"/>
    <property type="evidence" value="ECO:0007669"/>
    <property type="project" value="UniProtKB-UniRule"/>
</dbReference>
<dbReference type="PANTHER" id="PTHR30153:SF2">
    <property type="entry name" value="REPLICATIVE DNA HELICASE"/>
    <property type="match status" value="1"/>
</dbReference>
<evidence type="ECO:0000259" key="13">
    <source>
        <dbReference type="PROSITE" id="PS51199"/>
    </source>
</evidence>
<keyword evidence="5 12" id="KW-0378">Hydrolase</keyword>
<comment type="function">
    <text evidence="12">The main replicative DNA helicase, it participates in initiation and elongation during chromosome replication. Travels ahead of the DNA replisome, separating dsDNA into templates for DNA synthesis. A processive ATP-dependent 5'-3' DNA helicase it has DNA-dependent ATPase activity.</text>
</comment>
<evidence type="ECO:0000256" key="10">
    <source>
        <dbReference type="ARBA" id="ARBA00048954"/>
    </source>
</evidence>
<dbReference type="InterPro" id="IPR007692">
    <property type="entry name" value="DNA_helicase_DnaB"/>
</dbReference>
<accession>A0A6A8MAC5</accession>
<comment type="catalytic activity">
    <reaction evidence="10 12">
        <text>ATP + H2O = ADP + phosphate + H(+)</text>
        <dbReference type="Rhea" id="RHEA:13065"/>
        <dbReference type="ChEBI" id="CHEBI:15377"/>
        <dbReference type="ChEBI" id="CHEBI:15378"/>
        <dbReference type="ChEBI" id="CHEBI:30616"/>
        <dbReference type="ChEBI" id="CHEBI:43474"/>
        <dbReference type="ChEBI" id="CHEBI:456216"/>
        <dbReference type="EC" id="5.6.2.3"/>
    </reaction>
</comment>
<dbReference type="AlphaFoldDB" id="A0A6A8MAC5"/>
<dbReference type="InterPro" id="IPR036185">
    <property type="entry name" value="DNA_heli_DnaB-like_N_sf"/>
</dbReference>
<organism evidence="14">
    <name type="scientific">Baileyella intestinalis</name>
    <dbReference type="NCBI Taxonomy" id="2606709"/>
    <lineage>
        <taxon>Bacteria</taxon>
        <taxon>Bacillati</taxon>
        <taxon>Bacillota</taxon>
        <taxon>Clostridia</taxon>
        <taxon>Peptostreptococcales</taxon>
        <taxon>Anaerovoracaceae</taxon>
        <taxon>Baileyella</taxon>
    </lineage>
</organism>
<dbReference type="GO" id="GO:0016887">
    <property type="term" value="F:ATP hydrolysis activity"/>
    <property type="evidence" value="ECO:0007669"/>
    <property type="project" value="RHEA"/>
</dbReference>
<dbReference type="PROSITE" id="PS51199">
    <property type="entry name" value="SF4_HELICASE"/>
    <property type="match status" value="1"/>
</dbReference>
<evidence type="ECO:0000256" key="11">
    <source>
        <dbReference type="NCBIfam" id="TIGR00665"/>
    </source>
</evidence>